<protein>
    <submittedName>
        <fullName evidence="1">Uncharacterized protein</fullName>
    </submittedName>
</protein>
<dbReference type="Gene3D" id="3.30.1330.10">
    <property type="entry name" value="PurM-like, N-terminal domain"/>
    <property type="match status" value="1"/>
</dbReference>
<evidence type="ECO:0000313" key="1">
    <source>
        <dbReference type="EMBL" id="KAB2607881.1"/>
    </source>
</evidence>
<proteinExistence type="predicted"/>
<dbReference type="InterPro" id="IPR036921">
    <property type="entry name" value="PurM-like_N_sf"/>
</dbReference>
<dbReference type="GO" id="GO:0005737">
    <property type="term" value="C:cytoplasm"/>
    <property type="evidence" value="ECO:0007669"/>
    <property type="project" value="TreeGrafter"/>
</dbReference>
<dbReference type="Proteomes" id="UP000327157">
    <property type="component" value="Chromosome 14"/>
</dbReference>
<dbReference type="PANTHER" id="PTHR10099">
    <property type="entry name" value="PHOSPHORIBOSYLFORMYLGLYCINAMIDINE SYNTHASE"/>
    <property type="match status" value="1"/>
</dbReference>
<keyword evidence="2" id="KW-1185">Reference proteome</keyword>
<reference evidence="1 2" key="1">
    <citation type="submission" date="2019-09" db="EMBL/GenBank/DDBJ databases">
        <authorList>
            <person name="Ou C."/>
        </authorList>
    </citation>
    <scope>NUCLEOTIDE SEQUENCE [LARGE SCALE GENOMIC DNA]</scope>
    <source>
        <strain evidence="1">S2</strain>
        <tissue evidence="1">Leaf</tissue>
    </source>
</reference>
<dbReference type="SUPFAM" id="SSF55326">
    <property type="entry name" value="PurM N-terminal domain-like"/>
    <property type="match status" value="1"/>
</dbReference>
<organism evidence="1 2">
    <name type="scientific">Pyrus ussuriensis x Pyrus communis</name>
    <dbReference type="NCBI Taxonomy" id="2448454"/>
    <lineage>
        <taxon>Eukaryota</taxon>
        <taxon>Viridiplantae</taxon>
        <taxon>Streptophyta</taxon>
        <taxon>Embryophyta</taxon>
        <taxon>Tracheophyta</taxon>
        <taxon>Spermatophyta</taxon>
        <taxon>Magnoliopsida</taxon>
        <taxon>eudicotyledons</taxon>
        <taxon>Gunneridae</taxon>
        <taxon>Pentapetalae</taxon>
        <taxon>rosids</taxon>
        <taxon>fabids</taxon>
        <taxon>Rosales</taxon>
        <taxon>Rosaceae</taxon>
        <taxon>Amygdaloideae</taxon>
        <taxon>Maleae</taxon>
        <taxon>Pyrus</taxon>
    </lineage>
</organism>
<dbReference type="GO" id="GO:0006164">
    <property type="term" value="P:purine nucleotide biosynthetic process"/>
    <property type="evidence" value="ECO:0007669"/>
    <property type="project" value="TreeGrafter"/>
</dbReference>
<reference evidence="1 2" key="3">
    <citation type="submission" date="2019-11" db="EMBL/GenBank/DDBJ databases">
        <title>A de novo genome assembly of a pear dwarfing rootstock.</title>
        <authorList>
            <person name="Wang F."/>
            <person name="Wang J."/>
            <person name="Li S."/>
            <person name="Zhang Y."/>
            <person name="Fang M."/>
            <person name="Ma L."/>
            <person name="Zhao Y."/>
            <person name="Jiang S."/>
        </authorList>
    </citation>
    <scope>NUCLEOTIDE SEQUENCE [LARGE SCALE GENOMIC DNA]</scope>
    <source>
        <strain evidence="1">S2</strain>
        <tissue evidence="1">Leaf</tissue>
    </source>
</reference>
<evidence type="ECO:0000313" key="2">
    <source>
        <dbReference type="Proteomes" id="UP000327157"/>
    </source>
</evidence>
<accession>A0A5N5G260</accession>
<reference evidence="2" key="2">
    <citation type="submission" date="2019-10" db="EMBL/GenBank/DDBJ databases">
        <title>A de novo genome assembly of a pear dwarfing rootstock.</title>
        <authorList>
            <person name="Wang F."/>
            <person name="Wang J."/>
            <person name="Li S."/>
            <person name="Zhang Y."/>
            <person name="Fang M."/>
            <person name="Ma L."/>
            <person name="Zhao Y."/>
            <person name="Jiang S."/>
        </authorList>
    </citation>
    <scope>NUCLEOTIDE SEQUENCE [LARGE SCALE GENOMIC DNA]</scope>
</reference>
<dbReference type="PANTHER" id="PTHR10099:SF1">
    <property type="entry name" value="PHOSPHORIBOSYLFORMYLGLYCINAMIDINE SYNTHASE"/>
    <property type="match status" value="1"/>
</dbReference>
<comment type="caution">
    <text evidence="1">The sequence shown here is derived from an EMBL/GenBank/DDBJ whole genome shotgun (WGS) entry which is preliminary data.</text>
</comment>
<dbReference type="EMBL" id="SMOL01000553">
    <property type="protein sequence ID" value="KAB2607881.1"/>
    <property type="molecule type" value="Genomic_DNA"/>
</dbReference>
<dbReference type="OrthoDB" id="9396062at2759"/>
<dbReference type="AlphaFoldDB" id="A0A5N5G260"/>
<sequence length="84" mass="9253">MTDAREPLDIAPGIIEMDSLKRVLRLPSVCSKHFLTSKVDRCVTGLVAQQQTTFTDVTGDACAIEIGCWRSTHKFCLGKGHFSI</sequence>
<gene>
    <name evidence="1" type="ORF">D8674_011049</name>
</gene>
<name>A0A5N5G260_9ROSA</name>
<dbReference type="GO" id="GO:0004642">
    <property type="term" value="F:phosphoribosylformylglycinamidine synthase activity"/>
    <property type="evidence" value="ECO:0007669"/>
    <property type="project" value="TreeGrafter"/>
</dbReference>